<dbReference type="AlphaFoldDB" id="A0AAV1SSY8"/>
<dbReference type="GO" id="GO:0051028">
    <property type="term" value="P:mRNA transport"/>
    <property type="evidence" value="ECO:0007669"/>
    <property type="project" value="UniProtKB-KW"/>
</dbReference>
<keyword evidence="7" id="KW-0811">Translocation</keyword>
<feature type="region of interest" description="Disordered" evidence="10">
    <location>
        <begin position="1"/>
        <end position="45"/>
    </location>
</feature>
<dbReference type="CDD" id="cd13169">
    <property type="entry name" value="RanBD_NUP50_plant"/>
    <property type="match status" value="1"/>
</dbReference>
<feature type="region of interest" description="Disordered" evidence="10">
    <location>
        <begin position="326"/>
        <end position="345"/>
    </location>
</feature>
<accession>A0AAV1SSY8</accession>
<dbReference type="FunFam" id="2.30.29.30:FF:000353">
    <property type="entry name" value="Nuclear pore complex protein NUP50A"/>
    <property type="match status" value="1"/>
</dbReference>
<feature type="region of interest" description="Disordered" evidence="10">
    <location>
        <begin position="461"/>
        <end position="480"/>
    </location>
</feature>
<dbReference type="InterPro" id="IPR015007">
    <property type="entry name" value="NUP2/50/61"/>
</dbReference>
<dbReference type="EMBL" id="CAWUPB010001197">
    <property type="protein sequence ID" value="CAK7356646.1"/>
    <property type="molecule type" value="Genomic_DNA"/>
</dbReference>
<keyword evidence="2" id="KW-0813">Transport</keyword>
<evidence type="ECO:0000259" key="11">
    <source>
        <dbReference type="PROSITE" id="PS50196"/>
    </source>
</evidence>
<reference evidence="12 13" key="1">
    <citation type="submission" date="2024-01" db="EMBL/GenBank/DDBJ databases">
        <authorList>
            <person name="Waweru B."/>
        </authorList>
    </citation>
    <scope>NUCLEOTIDE SEQUENCE [LARGE SCALE GENOMIC DNA]</scope>
</reference>
<name>A0AAV1SSY8_9ROSI</name>
<gene>
    <name evidence="12" type="ORF">DCAF_LOCUS26920</name>
</gene>
<feature type="compositionally biased region" description="Basic and acidic residues" evidence="10">
    <location>
        <begin position="98"/>
        <end position="203"/>
    </location>
</feature>
<feature type="region of interest" description="Disordered" evidence="10">
    <location>
        <begin position="93"/>
        <end position="260"/>
    </location>
</feature>
<evidence type="ECO:0000256" key="7">
    <source>
        <dbReference type="ARBA" id="ARBA00023010"/>
    </source>
</evidence>
<evidence type="ECO:0000256" key="10">
    <source>
        <dbReference type="SAM" id="MobiDB-lite"/>
    </source>
</evidence>
<comment type="caution">
    <text evidence="12">The sequence shown here is derived from an EMBL/GenBank/DDBJ whole genome shotgun (WGS) entry which is preliminary data.</text>
</comment>
<feature type="compositionally biased region" description="Basic and acidic residues" evidence="10">
    <location>
        <begin position="224"/>
        <end position="245"/>
    </location>
</feature>
<evidence type="ECO:0000256" key="1">
    <source>
        <dbReference type="ARBA" id="ARBA00004567"/>
    </source>
</evidence>
<keyword evidence="4" id="KW-0509">mRNA transport</keyword>
<evidence type="ECO:0000256" key="2">
    <source>
        <dbReference type="ARBA" id="ARBA00022448"/>
    </source>
</evidence>
<feature type="compositionally biased region" description="Polar residues" evidence="10">
    <location>
        <begin position="471"/>
        <end position="480"/>
    </location>
</feature>
<sequence length="480" mass="51304">MGDAENSLPPSKKRAAGREISRDNPGLDDDDSIEQETGTFKKASDEVLAGRRIVKVRRNQTASTPSSNPFAGIRLVPNTEPIAAPVLVTTEVMSAREQASEEGKSDVCEDDKKGKGEKSEHLESEIDKPVAEIATDKENSKESEGKTDEPVTESAMDKESIEDKGNAEDKLVTETATDKDKSKDSEGKTDEPVDKESAEDKGNDSIVTEATESKVDNENPAEDETVKEKATGDDDAEKQDKKDNGSENVDPSAEGAPLNSFHQLSSSQNAFTGLAGTGFSTTTFTFGSVSKDGSVPGSGSGSLFGQKNEQPSFGFGLSNNGSSSLSSIVSKTEGSGFPSMQEVPVETGEENERVVFSADSVLFEYFDGGWKERGKGELKVNVSTAGAEKARLLMRARGNFRLILNASLYPDMKLTNMDKRGITFACMNSIGEGKDSLSTFALKFKDGSIVEEFRAAVTAHKDKAPAALKTPENSPKASDE</sequence>
<keyword evidence="8" id="KW-0906">Nuclear pore complex</keyword>
<evidence type="ECO:0000256" key="4">
    <source>
        <dbReference type="ARBA" id="ARBA00022816"/>
    </source>
</evidence>
<organism evidence="12 13">
    <name type="scientific">Dovyalis caffra</name>
    <dbReference type="NCBI Taxonomy" id="77055"/>
    <lineage>
        <taxon>Eukaryota</taxon>
        <taxon>Viridiplantae</taxon>
        <taxon>Streptophyta</taxon>
        <taxon>Embryophyta</taxon>
        <taxon>Tracheophyta</taxon>
        <taxon>Spermatophyta</taxon>
        <taxon>Magnoliopsida</taxon>
        <taxon>eudicotyledons</taxon>
        <taxon>Gunneridae</taxon>
        <taxon>Pentapetalae</taxon>
        <taxon>rosids</taxon>
        <taxon>fabids</taxon>
        <taxon>Malpighiales</taxon>
        <taxon>Salicaceae</taxon>
        <taxon>Flacourtieae</taxon>
        <taxon>Dovyalis</taxon>
    </lineage>
</organism>
<dbReference type="Pfam" id="PF08911">
    <property type="entry name" value="NUP50"/>
    <property type="match status" value="1"/>
</dbReference>
<evidence type="ECO:0000256" key="5">
    <source>
        <dbReference type="ARBA" id="ARBA00022927"/>
    </source>
</evidence>
<proteinExistence type="predicted"/>
<dbReference type="SMART" id="SM00160">
    <property type="entry name" value="RanBD"/>
    <property type="match status" value="1"/>
</dbReference>
<evidence type="ECO:0000313" key="13">
    <source>
        <dbReference type="Proteomes" id="UP001314170"/>
    </source>
</evidence>
<dbReference type="Proteomes" id="UP001314170">
    <property type="component" value="Unassembled WGS sequence"/>
</dbReference>
<dbReference type="PANTHER" id="PTHR23138">
    <property type="entry name" value="RAN BINDING PROTEIN"/>
    <property type="match status" value="1"/>
</dbReference>
<feature type="compositionally biased region" description="Polar residues" evidence="10">
    <location>
        <begin position="59"/>
        <end position="69"/>
    </location>
</feature>
<keyword evidence="6" id="KW-0007">Acetylation</keyword>
<dbReference type="PROSITE" id="PS50196">
    <property type="entry name" value="RANBD1"/>
    <property type="match status" value="1"/>
</dbReference>
<evidence type="ECO:0000313" key="12">
    <source>
        <dbReference type="EMBL" id="CAK7356646.1"/>
    </source>
</evidence>
<feature type="domain" description="RanBD1" evidence="11">
    <location>
        <begin position="337"/>
        <end position="466"/>
    </location>
</feature>
<evidence type="ECO:0000256" key="8">
    <source>
        <dbReference type="ARBA" id="ARBA00023132"/>
    </source>
</evidence>
<dbReference type="InterPro" id="IPR045207">
    <property type="entry name" value="RanBD_NUP50_plant"/>
</dbReference>
<keyword evidence="13" id="KW-1185">Reference proteome</keyword>
<dbReference type="Gene3D" id="2.30.29.30">
    <property type="entry name" value="Pleckstrin-homology domain (PH domain)/Phosphotyrosine-binding domain (PTB)"/>
    <property type="match status" value="1"/>
</dbReference>
<dbReference type="Pfam" id="PF00638">
    <property type="entry name" value="Ran_BP1"/>
    <property type="match status" value="1"/>
</dbReference>
<dbReference type="GO" id="GO:0005643">
    <property type="term" value="C:nuclear pore"/>
    <property type="evidence" value="ECO:0007669"/>
    <property type="project" value="UniProtKB-SubCell"/>
</dbReference>
<dbReference type="GO" id="GO:0015031">
    <property type="term" value="P:protein transport"/>
    <property type="evidence" value="ECO:0007669"/>
    <property type="project" value="UniProtKB-KW"/>
</dbReference>
<evidence type="ECO:0000256" key="3">
    <source>
        <dbReference type="ARBA" id="ARBA00022737"/>
    </source>
</evidence>
<keyword evidence="9" id="KW-0539">Nucleus</keyword>
<dbReference type="SUPFAM" id="SSF50729">
    <property type="entry name" value="PH domain-like"/>
    <property type="match status" value="1"/>
</dbReference>
<comment type="subcellular location">
    <subcellularLocation>
        <location evidence="1">Nucleus</location>
        <location evidence="1">Nuclear pore complex</location>
    </subcellularLocation>
</comment>
<dbReference type="InterPro" id="IPR011993">
    <property type="entry name" value="PH-like_dom_sf"/>
</dbReference>
<evidence type="ECO:0000256" key="6">
    <source>
        <dbReference type="ARBA" id="ARBA00022990"/>
    </source>
</evidence>
<keyword evidence="3" id="KW-0677">Repeat</keyword>
<keyword evidence="5" id="KW-0653">Protein transport</keyword>
<dbReference type="InterPro" id="IPR000156">
    <property type="entry name" value="Ran_bind_dom"/>
</dbReference>
<protein>
    <recommendedName>
        <fullName evidence="11">RanBD1 domain-containing protein</fullName>
    </recommendedName>
</protein>
<feature type="region of interest" description="Disordered" evidence="10">
    <location>
        <begin position="57"/>
        <end position="79"/>
    </location>
</feature>
<dbReference type="PANTHER" id="PTHR23138:SF142">
    <property type="entry name" value="RAN-BINDING PROTEIN 3B-RELATED"/>
    <property type="match status" value="1"/>
</dbReference>
<evidence type="ECO:0000256" key="9">
    <source>
        <dbReference type="ARBA" id="ARBA00023242"/>
    </source>
</evidence>
<dbReference type="InterPro" id="IPR045255">
    <property type="entry name" value="RanBP1-like"/>
</dbReference>